<dbReference type="AlphaFoldDB" id="A0A1F8F7J6"/>
<feature type="binding site" evidence="3">
    <location>
        <begin position="228"/>
        <end position="229"/>
    </location>
    <ligand>
        <name>D-glyceraldehyde 3-phosphate</name>
        <dbReference type="ChEBI" id="CHEBI:59776"/>
    </ligand>
</feature>
<evidence type="ECO:0000259" key="7">
    <source>
        <dbReference type="SMART" id="SM00846"/>
    </source>
</evidence>
<dbReference type="SMART" id="SM00846">
    <property type="entry name" value="Gp_dh_N"/>
    <property type="match status" value="1"/>
</dbReference>
<dbReference type="InterPro" id="IPR020829">
    <property type="entry name" value="GlycerAld_3-P_DH_cat"/>
</dbReference>
<feature type="binding site" evidence="4">
    <location>
        <position position="334"/>
    </location>
    <ligand>
        <name>NAD(+)</name>
        <dbReference type="ChEBI" id="CHEBI:57540"/>
    </ligand>
</feature>
<proteinExistence type="inferred from homology"/>
<evidence type="ECO:0000256" key="3">
    <source>
        <dbReference type="PIRSR" id="PIRSR000149-2"/>
    </source>
</evidence>
<feature type="binding site" evidence="3">
    <location>
        <position position="198"/>
    </location>
    <ligand>
        <name>D-glyceraldehyde 3-phosphate</name>
        <dbReference type="ChEBI" id="CHEBI:59776"/>
    </ligand>
</feature>
<gene>
    <name evidence="8" type="ORF">A3J46_05155</name>
</gene>
<feature type="active site" description="Nucleophile" evidence="2">
    <location>
        <position position="168"/>
    </location>
</feature>
<protein>
    <submittedName>
        <fullName evidence="8">Type I glyceraldehyde-3-phosphate dehydrogenase</fullName>
    </submittedName>
</protein>
<keyword evidence="4" id="KW-0547">Nucleotide-binding</keyword>
<accession>A0A1F8F7J6</accession>
<dbReference type="CDD" id="cd18126">
    <property type="entry name" value="GAPDH_I_C"/>
    <property type="match status" value="1"/>
</dbReference>
<dbReference type="PANTHER" id="PTHR43148">
    <property type="entry name" value="GLYCERALDEHYDE-3-PHOSPHATE DEHYDROGENASE 2"/>
    <property type="match status" value="1"/>
</dbReference>
<feature type="binding site" evidence="4">
    <location>
        <begin position="11"/>
        <end position="12"/>
    </location>
    <ligand>
        <name>NAD(+)</name>
        <dbReference type="ChEBI" id="CHEBI:57540"/>
    </ligand>
</feature>
<dbReference type="PRINTS" id="PR00078">
    <property type="entry name" value="G3PDHDRGNASE"/>
</dbReference>
<evidence type="ECO:0000256" key="1">
    <source>
        <dbReference type="ARBA" id="ARBA00023002"/>
    </source>
</evidence>
<dbReference type="Gene3D" id="3.40.50.720">
    <property type="entry name" value="NAD(P)-binding Rossmann-like Domain"/>
    <property type="match status" value="1"/>
</dbReference>
<evidence type="ECO:0000256" key="5">
    <source>
        <dbReference type="PIRSR" id="PIRSR000149-4"/>
    </source>
</evidence>
<evidence type="ECO:0000313" key="8">
    <source>
        <dbReference type="EMBL" id="OGN09112.1"/>
    </source>
</evidence>
<evidence type="ECO:0000313" key="9">
    <source>
        <dbReference type="Proteomes" id="UP000177167"/>
    </source>
</evidence>
<reference evidence="8 9" key="1">
    <citation type="journal article" date="2016" name="Nat. Commun.">
        <title>Thousands of microbial genomes shed light on interconnected biogeochemical processes in an aquifer system.</title>
        <authorList>
            <person name="Anantharaman K."/>
            <person name="Brown C.T."/>
            <person name="Hug L.A."/>
            <person name="Sharon I."/>
            <person name="Castelle C.J."/>
            <person name="Probst A.J."/>
            <person name="Thomas B.C."/>
            <person name="Singh A."/>
            <person name="Wilkins M.J."/>
            <person name="Karaoz U."/>
            <person name="Brodie E.L."/>
            <person name="Williams K.H."/>
            <person name="Hubbard S.S."/>
            <person name="Banfield J.F."/>
        </authorList>
    </citation>
    <scope>NUCLEOTIDE SEQUENCE [LARGE SCALE GENOMIC DNA]</scope>
</reference>
<evidence type="ECO:0000256" key="2">
    <source>
        <dbReference type="PIRSR" id="PIRSR000149-1"/>
    </source>
</evidence>
<keyword evidence="1" id="KW-0560">Oxidoreductase</keyword>
<dbReference type="PIRSF" id="PIRSF000149">
    <property type="entry name" value="GAP_DH"/>
    <property type="match status" value="1"/>
</dbReference>
<feature type="domain" description="Glyceraldehyde 3-phosphate dehydrogenase NAD(P) binding" evidence="7">
    <location>
        <begin position="2"/>
        <end position="168"/>
    </location>
</feature>
<comment type="caution">
    <text evidence="8">The sequence shown here is derived from an EMBL/GenBank/DDBJ whole genome shotgun (WGS) entry which is preliminary data.</text>
</comment>
<comment type="similarity">
    <text evidence="6">Belongs to the glyceraldehyde-3-phosphate dehydrogenase family.</text>
</comment>
<dbReference type="GO" id="GO:0051287">
    <property type="term" value="F:NAD binding"/>
    <property type="evidence" value="ECO:0007669"/>
    <property type="project" value="InterPro"/>
</dbReference>
<dbReference type="InterPro" id="IPR020831">
    <property type="entry name" value="GlycerAld/Erythrose_P_DH"/>
</dbReference>
<dbReference type="Gene3D" id="3.30.360.10">
    <property type="entry name" value="Dihydrodipicolinate Reductase, domain 2"/>
    <property type="match status" value="1"/>
</dbReference>
<dbReference type="Pfam" id="PF02800">
    <property type="entry name" value="Gp_dh_C"/>
    <property type="match status" value="1"/>
</dbReference>
<dbReference type="CDD" id="cd05214">
    <property type="entry name" value="GAPDH_I_N"/>
    <property type="match status" value="1"/>
</dbReference>
<evidence type="ECO:0000256" key="4">
    <source>
        <dbReference type="PIRSR" id="PIRSR000149-3"/>
    </source>
</evidence>
<name>A0A1F8F7J6_9BACT</name>
<dbReference type="SUPFAM" id="SSF55347">
    <property type="entry name" value="Glyceraldehyde-3-phosphate dehydrogenase-like, C-terminal domain"/>
    <property type="match status" value="1"/>
</dbReference>
<feature type="binding site" evidence="3">
    <location>
        <begin position="167"/>
        <end position="169"/>
    </location>
    <ligand>
        <name>D-glyceraldehyde 3-phosphate</name>
        <dbReference type="ChEBI" id="CHEBI:59776"/>
    </ligand>
</feature>
<dbReference type="SUPFAM" id="SSF51735">
    <property type="entry name" value="NAD(P)-binding Rossmann-fold domains"/>
    <property type="match status" value="1"/>
</dbReference>
<feature type="binding site" evidence="4">
    <location>
        <position position="134"/>
    </location>
    <ligand>
        <name>NAD(+)</name>
        <dbReference type="ChEBI" id="CHEBI:57540"/>
    </ligand>
</feature>
<feature type="binding site" evidence="3">
    <location>
        <position position="251"/>
    </location>
    <ligand>
        <name>D-glyceraldehyde 3-phosphate</name>
        <dbReference type="ChEBI" id="CHEBI:59776"/>
    </ligand>
</feature>
<organism evidence="8 9">
    <name type="scientific">Candidatus Yanofskybacteria bacterium RIFCSPHIGHO2_02_FULL_41_11</name>
    <dbReference type="NCBI Taxonomy" id="1802675"/>
    <lineage>
        <taxon>Bacteria</taxon>
        <taxon>Candidatus Yanofskyibacteriota</taxon>
    </lineage>
</organism>
<keyword evidence="4" id="KW-0520">NAD</keyword>
<dbReference type="FunFam" id="3.40.50.720:FF:000001">
    <property type="entry name" value="Glyceraldehyde-3-phosphate dehydrogenase"/>
    <property type="match status" value="1"/>
</dbReference>
<dbReference type="InterPro" id="IPR036291">
    <property type="entry name" value="NAD(P)-bd_dom_sf"/>
</dbReference>
<dbReference type="Proteomes" id="UP000177167">
    <property type="component" value="Unassembled WGS sequence"/>
</dbReference>
<evidence type="ECO:0000256" key="6">
    <source>
        <dbReference type="RuleBase" id="RU000397"/>
    </source>
</evidence>
<dbReference type="GO" id="GO:0016620">
    <property type="term" value="F:oxidoreductase activity, acting on the aldehyde or oxo group of donors, NAD or NADP as acceptor"/>
    <property type="evidence" value="ECO:0007669"/>
    <property type="project" value="InterPro"/>
</dbReference>
<sequence length="353" mass="38295">MAKIAINGFGRIGRAFFKLAITKPELEVVAINDLGDLNAMVYLLKYDSVYGRYDKEVKFKEEDGRGYLIVSPSSREATKDAQEKKILFLSEKDTTKLPWKELGVDIAVEATGVFESYESAKFHLDQGAKRVVLTAPAKDADTADAKTVLMGVNDDDLKTCTISSNGSCTTNSASPILQILSETIGVKKAFLNTTHGYTATQNLVDGPVKGHDFRRGRAGGVNIVPSYTGAAVAVGRAVKAVEGKFEGTSMRVPVITGSLSAITFVSGKPTTVEEINKILQDASKEPRWQEIFRVTKDPIVSSDIVGDPYAAIADLSLTKVVDGDLCSVYSWYDNEYGYTVSLVQHVVKVAQLM</sequence>
<dbReference type="EMBL" id="MGJP01000044">
    <property type="protein sequence ID" value="OGN09112.1"/>
    <property type="molecule type" value="Genomic_DNA"/>
</dbReference>
<dbReference type="InterPro" id="IPR020828">
    <property type="entry name" value="GlycerAld_3-P_DH_NAD(P)-bd"/>
</dbReference>
<dbReference type="Pfam" id="PF00044">
    <property type="entry name" value="Gp_dh_N"/>
    <property type="match status" value="1"/>
</dbReference>
<feature type="site" description="Activates thiol group during catalysis" evidence="5">
    <location>
        <position position="195"/>
    </location>
</feature>
<feature type="binding site" evidence="4">
    <location>
        <position position="33"/>
    </location>
    <ligand>
        <name>NAD(+)</name>
        <dbReference type="ChEBI" id="CHEBI:57540"/>
    </ligand>
</feature>